<sequence length="198" mass="22282">MRYGAKEESTEVAHEQPDSEKTYGEWESHRNHLKGRPLKDTTEPDTQPTPLPDLKSKIDSTLFDLEEGKENGIKVLKLKAKTDTKVTELAFDGVSLWQGRDPKDACSLVFFYLGPNNDPVAALYRFKRDGKLIEGYRQFSGGKWFRVSGAVFKKLIGKNTPVTKHEEPSNNEGSKYVQPKEEVSKETSATEALTQSSE</sequence>
<comment type="caution">
    <text evidence="2">The sequence shown here is derived from an EMBL/GenBank/DDBJ whole genome shotgun (WGS) entry which is preliminary data.</text>
</comment>
<evidence type="ECO:0000313" key="3">
    <source>
        <dbReference type="Proteomes" id="UP000031512"/>
    </source>
</evidence>
<feature type="region of interest" description="Disordered" evidence="1">
    <location>
        <begin position="1"/>
        <end position="56"/>
    </location>
</feature>
<feature type="compositionally biased region" description="Polar residues" evidence="1">
    <location>
        <begin position="186"/>
        <end position="198"/>
    </location>
</feature>
<dbReference type="EMBL" id="ACOU01000007">
    <property type="protein sequence ID" value="EKX72135.1"/>
    <property type="molecule type" value="Genomic_DNA"/>
</dbReference>
<dbReference type="AlphaFoldDB" id="L1LA69"/>
<gene>
    <name evidence="2" type="ORF">BEWA_045990</name>
</gene>
<accession>L1LA69</accession>
<dbReference type="VEuPathDB" id="PiroplasmaDB:BEWA_045990"/>
<name>L1LA69_THEEQ</name>
<reference evidence="2 3" key="1">
    <citation type="journal article" date="2012" name="BMC Genomics">
        <title>Comparative genomic analysis and phylogenetic position of Theileria equi.</title>
        <authorList>
            <person name="Kappmeyer L.S."/>
            <person name="Thiagarajan M."/>
            <person name="Herndon D.R."/>
            <person name="Ramsay J.D."/>
            <person name="Caler E."/>
            <person name="Djikeng A."/>
            <person name="Gillespie J.J."/>
            <person name="Lau A.O."/>
            <person name="Roalson E.H."/>
            <person name="Silva J.C."/>
            <person name="Silva M.G."/>
            <person name="Suarez C.E."/>
            <person name="Ueti M.W."/>
            <person name="Nene V.M."/>
            <person name="Mealey R.H."/>
            <person name="Knowles D.P."/>
            <person name="Brayton K.A."/>
        </authorList>
    </citation>
    <scope>NUCLEOTIDE SEQUENCE [LARGE SCALE GENOMIC DNA]</scope>
    <source>
        <strain evidence="2 3">WA</strain>
    </source>
</reference>
<dbReference type="KEGG" id="beq:BEWA_045990"/>
<proteinExistence type="predicted"/>
<evidence type="ECO:0000256" key="1">
    <source>
        <dbReference type="SAM" id="MobiDB-lite"/>
    </source>
</evidence>
<dbReference type="Proteomes" id="UP000031512">
    <property type="component" value="Unassembled WGS sequence"/>
</dbReference>
<dbReference type="GeneID" id="15805127"/>
<feature type="compositionally biased region" description="Basic and acidic residues" evidence="1">
    <location>
        <begin position="1"/>
        <end position="30"/>
    </location>
</feature>
<organism evidence="2 3">
    <name type="scientific">Theileria equi strain WA</name>
    <dbReference type="NCBI Taxonomy" id="1537102"/>
    <lineage>
        <taxon>Eukaryota</taxon>
        <taxon>Sar</taxon>
        <taxon>Alveolata</taxon>
        <taxon>Apicomplexa</taxon>
        <taxon>Aconoidasida</taxon>
        <taxon>Piroplasmida</taxon>
        <taxon>Theileriidae</taxon>
        <taxon>Theileria</taxon>
    </lineage>
</organism>
<keyword evidence="3" id="KW-1185">Reference proteome</keyword>
<dbReference type="RefSeq" id="XP_004831587.1">
    <property type="nucleotide sequence ID" value="XM_004831530.1"/>
</dbReference>
<protein>
    <submittedName>
        <fullName evidence="2">Uncharacterized protein</fullName>
    </submittedName>
</protein>
<feature type="region of interest" description="Disordered" evidence="1">
    <location>
        <begin position="160"/>
        <end position="198"/>
    </location>
</feature>
<evidence type="ECO:0000313" key="2">
    <source>
        <dbReference type="EMBL" id="EKX72135.1"/>
    </source>
</evidence>